<evidence type="ECO:0008006" key="4">
    <source>
        <dbReference type="Google" id="ProtNLM"/>
    </source>
</evidence>
<name>A0ABZ3J745_SPOA4</name>
<proteinExistence type="predicted"/>
<dbReference type="RefSeq" id="WP_093793142.1">
    <property type="nucleotide sequence ID" value="NZ_CP155571.1"/>
</dbReference>
<feature type="coiled-coil region" evidence="1">
    <location>
        <begin position="115"/>
        <end position="185"/>
    </location>
</feature>
<evidence type="ECO:0000313" key="2">
    <source>
        <dbReference type="EMBL" id="XFO74209.1"/>
    </source>
</evidence>
<reference evidence="2" key="1">
    <citation type="submission" date="2024-05" db="EMBL/GenBank/DDBJ databases">
        <title>Isolation and characterization of Sporomusa carbonis sp. nov., a carboxydotrophic hydrogenogen in the genus of Sporomusa isolated from a charcoal burning pile.</title>
        <authorList>
            <person name="Boeer T."/>
            <person name="Rosenbaum F."/>
            <person name="Eysell L."/>
            <person name="Mueller V."/>
            <person name="Daniel R."/>
            <person name="Poehlein A."/>
        </authorList>
    </citation>
    <scope>NUCLEOTIDE SEQUENCE [LARGE SCALE GENOMIC DNA]</scope>
    <source>
        <strain evidence="2">DSM 3132</strain>
    </source>
</reference>
<keyword evidence="3" id="KW-1185">Reference proteome</keyword>
<dbReference type="SUPFAM" id="SSF111384">
    <property type="entry name" value="OmpH-like"/>
    <property type="match status" value="1"/>
</dbReference>
<dbReference type="PROSITE" id="PS51257">
    <property type="entry name" value="PROKAR_LIPOPROTEIN"/>
    <property type="match status" value="1"/>
</dbReference>
<gene>
    <name evidence="2" type="ORF">SPACI_043180</name>
</gene>
<organism evidence="2 3">
    <name type="scientific">Sporomusa acidovorans (strain ATCC 49682 / DSM 3132 / Mol)</name>
    <dbReference type="NCBI Taxonomy" id="1123286"/>
    <lineage>
        <taxon>Bacteria</taxon>
        <taxon>Bacillati</taxon>
        <taxon>Bacillota</taxon>
        <taxon>Negativicutes</taxon>
        <taxon>Selenomonadales</taxon>
        <taxon>Sporomusaceae</taxon>
        <taxon>Sporomusa</taxon>
    </lineage>
</organism>
<evidence type="ECO:0000256" key="1">
    <source>
        <dbReference type="SAM" id="Coils"/>
    </source>
</evidence>
<dbReference type="Proteomes" id="UP000216052">
    <property type="component" value="Chromosome"/>
</dbReference>
<keyword evidence="1" id="KW-0175">Coiled coil</keyword>
<evidence type="ECO:0000313" key="3">
    <source>
        <dbReference type="Proteomes" id="UP000216052"/>
    </source>
</evidence>
<dbReference type="EMBL" id="CP155571">
    <property type="protein sequence ID" value="XFO74209.1"/>
    <property type="molecule type" value="Genomic_DNA"/>
</dbReference>
<protein>
    <recommendedName>
        <fullName evidence="4">Outer membrane protein (OmpH-like)</fullName>
    </recommendedName>
</protein>
<accession>A0ABZ3J745</accession>
<dbReference type="InterPro" id="IPR024930">
    <property type="entry name" value="Skp_dom_sf"/>
</dbReference>
<sequence>MFITEMRITPTRFLVILALSTILVTGCSRSTPPETKPPEMPQVGVINMDKAISAHPKFQEWQKLKQQAATLRQQLAGQAVAAADAQETSPAMDLPNKAAAGLQATAEQEFNAKMVAKQRELADQLAEKADKARATLNAEYQAYAQEVEKEYQPQLFSYQLKLQTIKLDEKQTADIKKAMDDLKAEQAGKLAAKEKELGQSLEAAMAPEKAATEQQLAAYAKQLNAELKAKTAAQTNAMSAPIPPTINSSTDNAAAVELKQQFDRKQQEINALEEYIVNDIRDKAAKVAIEHRLDVVLTGYQVNVTAVDITAEVIAAFNK</sequence>